<organism evidence="1 2">
    <name type="scientific">Forsythia ovata</name>
    <dbReference type="NCBI Taxonomy" id="205694"/>
    <lineage>
        <taxon>Eukaryota</taxon>
        <taxon>Viridiplantae</taxon>
        <taxon>Streptophyta</taxon>
        <taxon>Embryophyta</taxon>
        <taxon>Tracheophyta</taxon>
        <taxon>Spermatophyta</taxon>
        <taxon>Magnoliopsida</taxon>
        <taxon>eudicotyledons</taxon>
        <taxon>Gunneridae</taxon>
        <taxon>Pentapetalae</taxon>
        <taxon>asterids</taxon>
        <taxon>lamiids</taxon>
        <taxon>Lamiales</taxon>
        <taxon>Oleaceae</taxon>
        <taxon>Forsythieae</taxon>
        <taxon>Forsythia</taxon>
    </lineage>
</organism>
<protein>
    <submittedName>
        <fullName evidence="1">Abscisic acid receptor PYL4-like</fullName>
    </submittedName>
</protein>
<dbReference type="Gene3D" id="3.30.530.20">
    <property type="match status" value="2"/>
</dbReference>
<dbReference type="CDD" id="cd07821">
    <property type="entry name" value="PYR_PYL_RCAR_like"/>
    <property type="match status" value="1"/>
</dbReference>
<keyword evidence="2" id="KW-1185">Reference proteome</keyword>
<dbReference type="SUPFAM" id="SSF55961">
    <property type="entry name" value="Bet v1-like"/>
    <property type="match status" value="1"/>
</dbReference>
<reference evidence="2" key="1">
    <citation type="submission" date="2024-07" db="EMBL/GenBank/DDBJ databases">
        <title>Two chromosome-level genome assemblies of Korean endemic species Abeliophyllum distichum and Forsythia ovata (Oleaceae).</title>
        <authorList>
            <person name="Jang H."/>
        </authorList>
    </citation>
    <scope>NUCLEOTIDE SEQUENCE [LARGE SCALE GENOMIC DNA]</scope>
</reference>
<gene>
    <name evidence="1" type="ORF">Fot_55472</name>
</gene>
<dbReference type="EMBL" id="JBFOLJ010000026">
    <property type="protein sequence ID" value="KAL2458909.1"/>
    <property type="molecule type" value="Genomic_DNA"/>
</dbReference>
<proteinExistence type="predicted"/>
<name>A0ABD1P5I3_9LAMI</name>
<dbReference type="AlphaFoldDB" id="A0ABD1P5I3"/>
<evidence type="ECO:0000313" key="1">
    <source>
        <dbReference type="EMBL" id="KAL2458909.1"/>
    </source>
</evidence>
<sequence length="221" mass="24163">MHLNHPNSSVLLQRINTTTPSFASAAAAVTCNKQVQKNPTTAVQWGMPLPCSTQVPDHVACFHTYVVGQNQCCSAVIQQINAPVDTVWSVVCRFDNLQAYKHFVMSTERLEIFDDEHLFISFSVVGGNHCLANYRFVTTLHPAANGGDDTIIVESYLKSSSQSCSTEVHLTIYILHQDSRTGVVGALKVGVCCDSGCGRTAKVWAFMGSAPRNYPKSHKSQ</sequence>
<accession>A0ABD1P5I3</accession>
<dbReference type="Proteomes" id="UP001604277">
    <property type="component" value="Unassembled WGS sequence"/>
</dbReference>
<comment type="caution">
    <text evidence="1">The sequence shown here is derived from an EMBL/GenBank/DDBJ whole genome shotgun (WGS) entry which is preliminary data.</text>
</comment>
<dbReference type="InterPro" id="IPR023393">
    <property type="entry name" value="START-like_dom_sf"/>
</dbReference>
<evidence type="ECO:0000313" key="2">
    <source>
        <dbReference type="Proteomes" id="UP001604277"/>
    </source>
</evidence>